<dbReference type="Proteomes" id="UP000254893">
    <property type="component" value="Unassembled WGS sequence"/>
</dbReference>
<reference evidence="1 2" key="1">
    <citation type="submission" date="2018-06" db="EMBL/GenBank/DDBJ databases">
        <authorList>
            <consortium name="Pathogen Informatics"/>
            <person name="Doyle S."/>
        </authorList>
    </citation>
    <scope>NUCLEOTIDE SEQUENCE [LARGE SCALE GENOMIC DNA]</scope>
    <source>
        <strain evidence="1 2">NCTC11388</strain>
    </source>
</reference>
<dbReference type="RefSeq" id="WP_115171334.1">
    <property type="nucleotide sequence ID" value="NZ_UGYW01000002.1"/>
</dbReference>
<dbReference type="AlphaFoldDB" id="A0A380CSY3"/>
<proteinExistence type="predicted"/>
<evidence type="ECO:0000313" key="1">
    <source>
        <dbReference type="EMBL" id="SUJ26524.1"/>
    </source>
</evidence>
<sequence length="138" mass="15614">MLSPKCQKKGRRLVLCDDHYNDLLLDRKNFGNQLVDYNEGSPSPRIAGFEIHRFEENPHYNGTTKLAFGATPTETQTQASFVFVTSNVAKKTGKTKQYFKPASTAPREQSNELNYRHYFVACPKRVQKIAAIASGRKS</sequence>
<organism evidence="1 2">
    <name type="scientific">Sphingobacterium spiritivorum</name>
    <name type="common">Flavobacterium spiritivorum</name>
    <dbReference type="NCBI Taxonomy" id="258"/>
    <lineage>
        <taxon>Bacteria</taxon>
        <taxon>Pseudomonadati</taxon>
        <taxon>Bacteroidota</taxon>
        <taxon>Sphingobacteriia</taxon>
        <taxon>Sphingobacteriales</taxon>
        <taxon>Sphingobacteriaceae</taxon>
        <taxon>Sphingobacterium</taxon>
    </lineage>
</organism>
<gene>
    <name evidence="1" type="ORF">NCTC11388_03969</name>
</gene>
<accession>A0A380CSY3</accession>
<protein>
    <submittedName>
        <fullName evidence="1">Uncharacterized protein</fullName>
    </submittedName>
</protein>
<dbReference type="EMBL" id="UGYW01000002">
    <property type="protein sequence ID" value="SUJ26524.1"/>
    <property type="molecule type" value="Genomic_DNA"/>
</dbReference>
<name>A0A380CSY3_SPHSI</name>
<evidence type="ECO:0000313" key="2">
    <source>
        <dbReference type="Proteomes" id="UP000254893"/>
    </source>
</evidence>